<feature type="binding site" evidence="11">
    <location>
        <position position="76"/>
    </location>
    <ligand>
        <name>Na(+)</name>
        <dbReference type="ChEBI" id="CHEBI:29101"/>
        <note>structural</note>
    </ligand>
</feature>
<feature type="binding site" evidence="11">
    <location>
        <position position="79"/>
    </location>
    <ligand>
        <name>Na(+)</name>
        <dbReference type="ChEBI" id="CHEBI:29101"/>
        <note>structural</note>
    </ligand>
</feature>
<sequence>MIKDILIVGLGSFIGGTLRYMLSIAFNKIVRTCTFPIGILVVNVLGCFFIGVLYSYFKNRVGESLLPLLLMTGVLGGFTTFSTFSLEVLQLYQQNELLKAILYVIVSVGIGILACFLGCIVGNK</sequence>
<dbReference type="PANTHER" id="PTHR28259">
    <property type="entry name" value="FLUORIDE EXPORT PROTEIN 1-RELATED"/>
    <property type="match status" value="1"/>
</dbReference>
<dbReference type="Pfam" id="PF02537">
    <property type="entry name" value="CRCB"/>
    <property type="match status" value="1"/>
</dbReference>
<feature type="transmembrane region" description="Helical" evidence="11">
    <location>
        <begin position="101"/>
        <end position="123"/>
    </location>
</feature>
<dbReference type="NCBIfam" id="TIGR00494">
    <property type="entry name" value="crcB"/>
    <property type="match status" value="1"/>
</dbReference>
<evidence type="ECO:0000256" key="9">
    <source>
        <dbReference type="ARBA" id="ARBA00035120"/>
    </source>
</evidence>
<evidence type="ECO:0000313" key="12">
    <source>
        <dbReference type="EMBL" id="ASF43329.1"/>
    </source>
</evidence>
<feature type="transmembrane region" description="Helical" evidence="11">
    <location>
        <begin position="6"/>
        <end position="22"/>
    </location>
</feature>
<reference evidence="13" key="1">
    <citation type="submission" date="2017-06" db="EMBL/GenBank/DDBJ databases">
        <title>Complete genome sequence of Capnocytophaga sp. KCOM 1579 (=ChDC OS43) isolated from a human refractory periapical abscess lesion.</title>
        <authorList>
            <person name="Kook J.-K."/>
            <person name="Park S.-N."/>
            <person name="Lim Y.K."/>
            <person name="Roh H."/>
        </authorList>
    </citation>
    <scope>NUCLEOTIDE SEQUENCE [LARGE SCALE GENOMIC DNA]</scope>
    <source>
        <strain evidence="13">ChDC OS43</strain>
    </source>
</reference>
<dbReference type="InterPro" id="IPR003691">
    <property type="entry name" value="FluC"/>
</dbReference>
<keyword evidence="4 11" id="KW-0812">Transmembrane</keyword>
<dbReference type="GO" id="GO:0140114">
    <property type="term" value="P:cellular detoxification of fluoride"/>
    <property type="evidence" value="ECO:0007669"/>
    <property type="project" value="UniProtKB-UniRule"/>
</dbReference>
<comment type="subcellular location">
    <subcellularLocation>
        <location evidence="1 11">Cell membrane</location>
        <topology evidence="1 11">Multi-pass membrane protein</topology>
    </subcellularLocation>
</comment>
<dbReference type="KEGG" id="capn:CBG49_09690"/>
<keyword evidence="11" id="KW-0813">Transport</keyword>
<evidence type="ECO:0000256" key="6">
    <source>
        <dbReference type="ARBA" id="ARBA00023065"/>
    </source>
</evidence>
<evidence type="ECO:0000256" key="2">
    <source>
        <dbReference type="ARBA" id="ARBA00022475"/>
    </source>
</evidence>
<keyword evidence="8 11" id="KW-0407">Ion channel</keyword>
<evidence type="ECO:0000256" key="5">
    <source>
        <dbReference type="ARBA" id="ARBA00022989"/>
    </source>
</evidence>
<feature type="transmembrane region" description="Helical" evidence="11">
    <location>
        <begin position="34"/>
        <end position="56"/>
    </location>
</feature>
<accession>A0A1Z4BPY9</accession>
<comment type="similarity">
    <text evidence="9 11">Belongs to the fluoride channel Fluc/FEX (TC 1.A.43) family.</text>
</comment>
<evidence type="ECO:0000256" key="8">
    <source>
        <dbReference type="ARBA" id="ARBA00023303"/>
    </source>
</evidence>
<organism evidence="12 13">
    <name type="scientific">Capnocytophaga endodontalis</name>
    <dbReference type="NCBI Taxonomy" id="2708117"/>
    <lineage>
        <taxon>Bacteria</taxon>
        <taxon>Pseudomonadati</taxon>
        <taxon>Bacteroidota</taxon>
        <taxon>Flavobacteriia</taxon>
        <taxon>Flavobacteriales</taxon>
        <taxon>Flavobacteriaceae</taxon>
        <taxon>Capnocytophaga</taxon>
    </lineage>
</organism>
<keyword evidence="2 11" id="KW-1003">Cell membrane</keyword>
<keyword evidence="6 11" id="KW-0406">Ion transport</keyword>
<keyword evidence="7 11" id="KW-0472">Membrane</keyword>
<dbReference type="Proteomes" id="UP000197007">
    <property type="component" value="Chromosome"/>
</dbReference>
<dbReference type="PANTHER" id="PTHR28259:SF1">
    <property type="entry name" value="FLUORIDE EXPORT PROTEIN 1-RELATED"/>
    <property type="match status" value="1"/>
</dbReference>
<protein>
    <recommendedName>
        <fullName evidence="11">Fluoride-specific ion channel FluC</fullName>
    </recommendedName>
</protein>
<comment type="function">
    <text evidence="11">Fluoride-specific ion channel. Important for reducing fluoride concentration in the cell, thus reducing its toxicity.</text>
</comment>
<evidence type="ECO:0000313" key="13">
    <source>
        <dbReference type="Proteomes" id="UP000197007"/>
    </source>
</evidence>
<dbReference type="EMBL" id="CP022022">
    <property type="protein sequence ID" value="ASF43329.1"/>
    <property type="molecule type" value="Genomic_DNA"/>
</dbReference>
<keyword evidence="5 11" id="KW-1133">Transmembrane helix</keyword>
<dbReference type="GO" id="GO:0062054">
    <property type="term" value="F:fluoride channel activity"/>
    <property type="evidence" value="ECO:0007669"/>
    <property type="project" value="UniProtKB-UniRule"/>
</dbReference>
<keyword evidence="11" id="KW-0915">Sodium</keyword>
<evidence type="ECO:0000256" key="10">
    <source>
        <dbReference type="ARBA" id="ARBA00035585"/>
    </source>
</evidence>
<evidence type="ECO:0000256" key="4">
    <source>
        <dbReference type="ARBA" id="ARBA00022692"/>
    </source>
</evidence>
<keyword evidence="11" id="KW-0479">Metal-binding</keyword>
<dbReference type="RefSeq" id="WP_088594339.1">
    <property type="nucleotide sequence ID" value="NZ_CP022022.1"/>
</dbReference>
<comment type="catalytic activity">
    <reaction evidence="10">
        <text>fluoride(in) = fluoride(out)</text>
        <dbReference type="Rhea" id="RHEA:76159"/>
        <dbReference type="ChEBI" id="CHEBI:17051"/>
    </reaction>
    <physiologicalReaction direction="left-to-right" evidence="10">
        <dbReference type="Rhea" id="RHEA:76160"/>
    </physiologicalReaction>
</comment>
<dbReference type="GO" id="GO:0046872">
    <property type="term" value="F:metal ion binding"/>
    <property type="evidence" value="ECO:0007669"/>
    <property type="project" value="UniProtKB-KW"/>
</dbReference>
<dbReference type="GO" id="GO:0005886">
    <property type="term" value="C:plasma membrane"/>
    <property type="evidence" value="ECO:0007669"/>
    <property type="project" value="UniProtKB-SubCell"/>
</dbReference>
<evidence type="ECO:0000256" key="7">
    <source>
        <dbReference type="ARBA" id="ARBA00023136"/>
    </source>
</evidence>
<feature type="transmembrane region" description="Helical" evidence="11">
    <location>
        <begin position="68"/>
        <end position="89"/>
    </location>
</feature>
<comment type="activity regulation">
    <text evidence="11">Na(+) is not transported, but it plays an essential structural role and its presence is essential for fluoride channel function.</text>
</comment>
<evidence type="ECO:0000256" key="1">
    <source>
        <dbReference type="ARBA" id="ARBA00004651"/>
    </source>
</evidence>
<keyword evidence="3" id="KW-0997">Cell inner membrane</keyword>
<name>A0A1Z4BPY9_9FLAO</name>
<keyword evidence="13" id="KW-1185">Reference proteome</keyword>
<gene>
    <name evidence="11" type="primary">fluC</name>
    <name evidence="11" type="synonym">crcB</name>
    <name evidence="12" type="ORF">CBG49_09690</name>
</gene>
<dbReference type="AlphaFoldDB" id="A0A1Z4BPY9"/>
<evidence type="ECO:0000256" key="3">
    <source>
        <dbReference type="ARBA" id="ARBA00022519"/>
    </source>
</evidence>
<dbReference type="HAMAP" id="MF_00454">
    <property type="entry name" value="FluC"/>
    <property type="match status" value="1"/>
</dbReference>
<evidence type="ECO:0000256" key="11">
    <source>
        <dbReference type="HAMAP-Rule" id="MF_00454"/>
    </source>
</evidence>
<proteinExistence type="inferred from homology"/>